<dbReference type="SUPFAM" id="SSF50729">
    <property type="entry name" value="PH domain-like"/>
    <property type="match status" value="2"/>
</dbReference>
<feature type="domain" description="Ras-GAP" evidence="6">
    <location>
        <begin position="1768"/>
        <end position="1978"/>
    </location>
</feature>
<dbReference type="Proteomes" id="UP001149090">
    <property type="component" value="Unassembled WGS sequence"/>
</dbReference>
<gene>
    <name evidence="7" type="ORF">M0811_04175</name>
</gene>
<feature type="domain" description="SH3" evidence="5">
    <location>
        <begin position="1"/>
        <end position="62"/>
    </location>
</feature>
<dbReference type="InterPro" id="IPR036028">
    <property type="entry name" value="SH3-like_dom_sf"/>
</dbReference>
<evidence type="ECO:0000259" key="5">
    <source>
        <dbReference type="PROSITE" id="PS50002"/>
    </source>
</evidence>
<evidence type="ECO:0000256" key="2">
    <source>
        <dbReference type="ARBA" id="ARBA00022468"/>
    </source>
</evidence>
<evidence type="ECO:0000256" key="4">
    <source>
        <dbReference type="SAM" id="MobiDB-lite"/>
    </source>
</evidence>
<reference evidence="7" key="1">
    <citation type="submission" date="2022-10" db="EMBL/GenBank/DDBJ databases">
        <title>Novel sulphate-reducing endosymbionts in the free-living metamonad Anaeramoeba.</title>
        <authorList>
            <person name="Jerlstrom-Hultqvist J."/>
            <person name="Cepicka I."/>
            <person name="Gallot-Lavallee L."/>
            <person name="Salas-Leiva D."/>
            <person name="Curtis B.A."/>
            <person name="Zahonova K."/>
            <person name="Pipaliya S."/>
            <person name="Dacks J."/>
            <person name="Roger A.J."/>
        </authorList>
    </citation>
    <scope>NUCLEOTIDE SEQUENCE</scope>
    <source>
        <strain evidence="7">BMAN</strain>
    </source>
</reference>
<name>A0A9Q0LVP8_ANAIG</name>
<feature type="region of interest" description="Disordered" evidence="4">
    <location>
        <begin position="1184"/>
        <end position="1205"/>
    </location>
</feature>
<evidence type="ECO:0000313" key="7">
    <source>
        <dbReference type="EMBL" id="KAJ5079862.1"/>
    </source>
</evidence>
<dbReference type="PROSITE" id="PS50002">
    <property type="entry name" value="SH3"/>
    <property type="match status" value="1"/>
</dbReference>
<dbReference type="SUPFAM" id="SSF50044">
    <property type="entry name" value="SH3-domain"/>
    <property type="match status" value="2"/>
</dbReference>
<dbReference type="InterPro" id="IPR023152">
    <property type="entry name" value="RasGAP_CS"/>
</dbReference>
<feature type="compositionally biased region" description="Basic residues" evidence="4">
    <location>
        <begin position="1287"/>
        <end position="1298"/>
    </location>
</feature>
<proteinExistence type="predicted"/>
<evidence type="ECO:0000313" key="8">
    <source>
        <dbReference type="Proteomes" id="UP001149090"/>
    </source>
</evidence>
<dbReference type="PANTHER" id="PTHR10194">
    <property type="entry name" value="RAS GTPASE-ACTIVATING PROTEINS"/>
    <property type="match status" value="1"/>
</dbReference>
<dbReference type="PROSITE" id="PS50018">
    <property type="entry name" value="RAS_GTPASE_ACTIV_2"/>
    <property type="match status" value="1"/>
</dbReference>
<dbReference type="InterPro" id="IPR001452">
    <property type="entry name" value="SH3_domain"/>
</dbReference>
<feature type="compositionally biased region" description="Polar residues" evidence="4">
    <location>
        <begin position="1185"/>
        <end position="1204"/>
    </location>
</feature>
<dbReference type="GO" id="GO:0005096">
    <property type="term" value="F:GTPase activator activity"/>
    <property type="evidence" value="ECO:0007669"/>
    <property type="project" value="UniProtKB-KW"/>
</dbReference>
<organism evidence="7 8">
    <name type="scientific">Anaeramoeba ignava</name>
    <name type="common">Anaerobic marine amoeba</name>
    <dbReference type="NCBI Taxonomy" id="1746090"/>
    <lineage>
        <taxon>Eukaryota</taxon>
        <taxon>Metamonada</taxon>
        <taxon>Anaeramoebidae</taxon>
        <taxon>Anaeramoeba</taxon>
    </lineage>
</organism>
<dbReference type="PROSITE" id="PS00509">
    <property type="entry name" value="RAS_GTPASE_ACTIV_1"/>
    <property type="match status" value="1"/>
</dbReference>
<dbReference type="InterPro" id="IPR011993">
    <property type="entry name" value="PH-like_dom_sf"/>
</dbReference>
<keyword evidence="2" id="KW-0343">GTPase activation</keyword>
<accession>A0A9Q0LVP8</accession>
<feature type="compositionally biased region" description="Acidic residues" evidence="4">
    <location>
        <begin position="655"/>
        <end position="669"/>
    </location>
</feature>
<sequence>MECLIAIPFFRFTSNDPKVLQLFPNDQILVFDYYNEEWLKGVSLTRTVTGIFPFNYVELKKENINPSDFESKKPENFQDLITKSKTLLQIKKFNPNENRKIQDQSIVQRFNLSAKTKTKCPFYLSQIFRMHDKKGDWRTYLFMIDKNEIQYFDTTKKPNHNFLIGKIPISDIDGIFRVHEDIENMMSGFGKNKKQRIKRSTTYSEPTYSFNFIANNQLYSLRTDSFDVVNEWANTIQLMKLLGNLKLSNPTQTDCSLIKSLLVTLDYLYNNALNERKKQRKQDLEKIKKMKQNPQENKSSDYKSYKMKKIKKKLEAIMVWKHKLLEYLFAANTSHYIHIANNPAPKCMGMTIEDSQSNVHNELHFSKFEMVTIIRSSDTEHWLGECNGKRGYFSSKSIMLLYQGKDEGLETQENYNSPNKQNNGFKMIQKESLWNSVILQRLDGFQDMETLYVRIKQRNIKWSERICALTPCSIYIFDAKKTSAEIVIEIENIQSIHKLQTRKDQFVVFLIKLHLSELKISTSKSMIPSASTSWIGKLQFLWSVQKVRQKIRNIAPHKQVDNIEKIRIDVIERKKQRQTLLKGFEKMEKSLVRTQQYQQFDPQKKTSLLSDFYGDSDGKNQNQNQIQNQNQNQNQIQIQNQNQIQISDDFHDNDDFSENDNFNESDNFNENESKIGKLKKSKETKLQLAQQYQTLFHLHLKQVFCLNELSAFAQINKQILRLIARLRFPGLENGIWFAFSSQGYRIRIKMENEEKEEDLAPSQMTKIENSMVLQRLLEDRSGIVETFQIAEYEDVFLSNMGRSPSFLEVLASPIKKKKKKKIESKLKSETKRKSKPESLKKRTKSTDEKIQKPKAKNLWEQVPNMDDLMHFPVFAADFVFVFVNKKWSRFWLHLHSWIMTFSKSSYSETPYRVLDLRNLLSLKFDANKHERDNVLTMRIANQPDIALSAENPEYAQSLQAVLHFLAFLRTAFPSSPTTLMGIPSLNQTNTSFPLFRIYSLLDWLEKQISVNNQKRSRNKNLIKLFQDAGDGSVLTFERIQRVSKISINHLRHWRSVLLSKLFYLSPVEKTEGAFYACSKNKPQLHLQMNVNNQNQVAENYLDYTRWDWIRVLSPKDLQDDSIPSFKGELIRANTGAGNALKKDMYFFFVTNDPQNNFNSKHCISLPTNEHVKKHEEIFRNHFRSKTSVNGKNPNQDEISKNNNGKVDPLFFMDPENLGEFVDGYSQENQAQAAELALDGPPPFLLRASVRYDKLKNSEPHWKEAILILRGTEIRKLLDSPKSIKKLTAKNRSKSKISKIKSNSKNTRERSYSKPEPLTKPPTNEPEKLLFSCGPYLELYVSDQDIVLPEDDRLISLPQKYRAHTIKIHNGTQYLMLAFETEPEFVAWTNCFQLTNSFALLNSVVIEPGYLCEIENSDLAEQTQINEPVDSEKTVIVPQKNSKYFQKNTFMEDMKQRIAENRKNLLSSKVFQSRHQSVFKQQQMRKFLEDSKNLKSMENIRDWLDNEIHLHLYKTSQARNEILLSGNDNINRLNQLETKLIEENRRAEKLRLWHRKILSVILRLYIKNSPDLRPRAYTLKSSEELGDDLECIYGNNDEFLVKSSEEKSLDEISFENSNEQNENFSVENPFEKKSIQRRATQKFQSKTTTTSETQNLFQSKEWLELKQIQPDPENNGITYVVNIKNSLYLLDGSAAIPVRPAQILEINVPRTKFNLYFATLPDVIKTQLSDEMSIFHPAPEPNKKMQLMHLLLAFDLKLVSGINTLLNQPEPHIIESFLVVFEYKKMEMQLFDLIVDTEVKNTQFKNSLFRVNNFSCKILAKFAQRIGRDFLVKTLRPFLEEMIELFQNNTTLTLEFEVINPFGDDNQSQNEKNAKLAANEQRIELVQKYTSKIMNTILNSIQNCPLSFRELCFKLYHKSVERFPDAGLSVISGFFFLRFLCPAIVAPHIFGVLGLETKLGPRITNALLTISKLVQSIANECPFHPDSDMFFFNDFIQGYFSKTQKFMKSLIQRCFVVSAAQDFEEIGIKKTDDILVIGQVETKQESNSRNVEDISQSKFVLGSIGKSMSQTWLIPTYVLDLKSKRFDYVLERIPATNEEADLSLENIYHFITVPSTAKALIQFINDSNDEDFKEAGNKFFNK</sequence>
<feature type="region of interest" description="Disordered" evidence="4">
    <location>
        <begin position="279"/>
        <end position="301"/>
    </location>
</feature>
<feature type="region of interest" description="Disordered" evidence="4">
    <location>
        <begin position="1287"/>
        <end position="1325"/>
    </location>
</feature>
<comment type="caution">
    <text evidence="7">The sequence shown here is derived from an EMBL/GenBank/DDBJ whole genome shotgun (WGS) entry which is preliminary data.</text>
</comment>
<dbReference type="SMART" id="SM00323">
    <property type="entry name" value="RasGAP"/>
    <property type="match status" value="1"/>
</dbReference>
<protein>
    <submittedName>
        <fullName evidence="7">Ras gtpase-activating protein</fullName>
    </submittedName>
</protein>
<evidence type="ECO:0000256" key="3">
    <source>
        <dbReference type="PROSITE-ProRule" id="PRU00192"/>
    </source>
</evidence>
<dbReference type="InterPro" id="IPR039360">
    <property type="entry name" value="Ras_GTPase"/>
</dbReference>
<dbReference type="SMART" id="SM00326">
    <property type="entry name" value="SH3"/>
    <property type="match status" value="2"/>
</dbReference>
<feature type="region of interest" description="Disordered" evidence="4">
    <location>
        <begin position="648"/>
        <end position="670"/>
    </location>
</feature>
<dbReference type="InterPro" id="IPR001936">
    <property type="entry name" value="RasGAP_dom"/>
</dbReference>
<dbReference type="Gene3D" id="2.30.30.40">
    <property type="entry name" value="SH3 Domains"/>
    <property type="match status" value="2"/>
</dbReference>
<dbReference type="InterPro" id="IPR008936">
    <property type="entry name" value="Rho_GTPase_activation_prot"/>
</dbReference>
<dbReference type="Gene3D" id="2.30.29.30">
    <property type="entry name" value="Pleckstrin-homology domain (PH domain)/Phosphotyrosine-binding domain (PTB)"/>
    <property type="match status" value="1"/>
</dbReference>
<keyword evidence="8" id="KW-1185">Reference proteome</keyword>
<dbReference type="OrthoDB" id="775356at2759"/>
<evidence type="ECO:0000259" key="6">
    <source>
        <dbReference type="PROSITE" id="PS50018"/>
    </source>
</evidence>
<dbReference type="Pfam" id="PF00616">
    <property type="entry name" value="RasGAP"/>
    <property type="match status" value="1"/>
</dbReference>
<dbReference type="Gene3D" id="1.10.506.10">
    <property type="entry name" value="GTPase Activation - p120gap, domain 1"/>
    <property type="match status" value="1"/>
</dbReference>
<feature type="compositionally biased region" description="Basic and acidic residues" evidence="4">
    <location>
        <begin position="823"/>
        <end position="851"/>
    </location>
</feature>
<dbReference type="EMBL" id="JAPDFW010000022">
    <property type="protein sequence ID" value="KAJ5079862.1"/>
    <property type="molecule type" value="Genomic_DNA"/>
</dbReference>
<keyword evidence="1 3" id="KW-0728">SH3 domain</keyword>
<evidence type="ECO:0000256" key="1">
    <source>
        <dbReference type="ARBA" id="ARBA00022443"/>
    </source>
</evidence>
<feature type="region of interest" description="Disordered" evidence="4">
    <location>
        <begin position="821"/>
        <end position="854"/>
    </location>
</feature>
<dbReference type="SUPFAM" id="SSF48350">
    <property type="entry name" value="GTPase activation domain, GAP"/>
    <property type="match status" value="1"/>
</dbReference>